<reference evidence="5" key="3">
    <citation type="submission" date="2015-04" db="UniProtKB">
        <authorList>
            <consortium name="EnsemblPlants"/>
        </authorList>
    </citation>
    <scope>IDENTIFICATION</scope>
</reference>
<evidence type="ECO:0000256" key="2">
    <source>
        <dbReference type="RuleBase" id="RU003633"/>
    </source>
</evidence>
<evidence type="ECO:0000313" key="5">
    <source>
        <dbReference type="EnsemblPlants" id="LPERR12G09560.1"/>
    </source>
</evidence>
<reference evidence="5 6" key="1">
    <citation type="submission" date="2012-08" db="EMBL/GenBank/DDBJ databases">
        <title>Oryza genome evolution.</title>
        <authorList>
            <person name="Wing R.A."/>
        </authorList>
    </citation>
    <scope>NUCLEOTIDE SEQUENCE</scope>
</reference>
<dbReference type="PANTHER" id="PTHR11877">
    <property type="entry name" value="HYDROXYMETHYLGLUTARYL-COA SYNTHASE"/>
    <property type="match status" value="1"/>
</dbReference>
<name>A0A0D9XZ66_9ORYZ</name>
<dbReference type="SUPFAM" id="SSF53901">
    <property type="entry name" value="Thiolase-like"/>
    <property type="match status" value="2"/>
</dbReference>
<dbReference type="AlphaFoldDB" id="A0A0D9XZ66"/>
<comment type="similarity">
    <text evidence="1 2">Belongs to the thiolase-like superfamily. Chalcone/stilbene synthases family.</text>
</comment>
<dbReference type="STRING" id="77586.A0A0D9XZ66"/>
<sequence length="233" mass="25264">MLHLNGCSAGAAALRLAKDLAENARGARVLVTCVELTLVSFRGPDRPHTVHCQATFGDGAGAAIVGADAVERPIFEMVFATQALIPRTEHVITMRLTEPGLDGNSDVRQLAPLAADNIEKCLADALRPIGLENGGGAVEWNDFFWVVHPGSSLILDNIERVLGLKEGKLASSRRVLREYGNMLGSTLIFVLEEERRRMVEEGDGAEWGVMMGFGPGFTIETMVLHNPYGRKKN</sequence>
<reference evidence="6" key="2">
    <citation type="submission" date="2013-12" db="EMBL/GenBank/DDBJ databases">
        <authorList>
            <person name="Yu Y."/>
            <person name="Lee S."/>
            <person name="de Baynast K."/>
            <person name="Wissotski M."/>
            <person name="Liu L."/>
            <person name="Talag J."/>
            <person name="Goicoechea J."/>
            <person name="Angelova A."/>
            <person name="Jetty R."/>
            <person name="Kudrna D."/>
            <person name="Golser W."/>
            <person name="Rivera L."/>
            <person name="Zhang J."/>
            <person name="Wing R."/>
        </authorList>
    </citation>
    <scope>NUCLEOTIDE SEQUENCE</scope>
</reference>
<evidence type="ECO:0000313" key="6">
    <source>
        <dbReference type="Proteomes" id="UP000032180"/>
    </source>
</evidence>
<dbReference type="InterPro" id="IPR012328">
    <property type="entry name" value="Chalcone/stilbene_synt_C"/>
</dbReference>
<evidence type="ECO:0000259" key="3">
    <source>
        <dbReference type="Pfam" id="PF00195"/>
    </source>
</evidence>
<dbReference type="EnsemblPlants" id="LPERR12G09560.1">
    <property type="protein sequence ID" value="LPERR12G09560.1"/>
    <property type="gene ID" value="LPERR12G09560"/>
</dbReference>
<dbReference type="Pfam" id="PF02797">
    <property type="entry name" value="Chal_sti_synt_C"/>
    <property type="match status" value="1"/>
</dbReference>
<feature type="domain" description="Chalcone/stilbene synthase N-terminal" evidence="3">
    <location>
        <begin position="1"/>
        <end position="68"/>
    </location>
</feature>
<evidence type="ECO:0008006" key="7">
    <source>
        <dbReference type="Google" id="ProtNLM"/>
    </source>
</evidence>
<accession>A0A0D9XZ66</accession>
<organism evidence="5 6">
    <name type="scientific">Leersia perrieri</name>
    <dbReference type="NCBI Taxonomy" id="77586"/>
    <lineage>
        <taxon>Eukaryota</taxon>
        <taxon>Viridiplantae</taxon>
        <taxon>Streptophyta</taxon>
        <taxon>Embryophyta</taxon>
        <taxon>Tracheophyta</taxon>
        <taxon>Spermatophyta</taxon>
        <taxon>Magnoliopsida</taxon>
        <taxon>Liliopsida</taxon>
        <taxon>Poales</taxon>
        <taxon>Poaceae</taxon>
        <taxon>BOP clade</taxon>
        <taxon>Oryzoideae</taxon>
        <taxon>Oryzeae</taxon>
        <taxon>Oryzinae</taxon>
        <taxon>Leersia</taxon>
    </lineage>
</organism>
<dbReference type="eggNOG" id="ENOG502QRSY">
    <property type="taxonomic scope" value="Eukaryota"/>
</dbReference>
<dbReference type="Pfam" id="PF00195">
    <property type="entry name" value="Chal_sti_synt_N"/>
    <property type="match status" value="1"/>
</dbReference>
<dbReference type="GO" id="GO:0016747">
    <property type="term" value="F:acyltransferase activity, transferring groups other than amino-acyl groups"/>
    <property type="evidence" value="ECO:0007669"/>
    <property type="project" value="InterPro"/>
</dbReference>
<evidence type="ECO:0000259" key="4">
    <source>
        <dbReference type="Pfam" id="PF02797"/>
    </source>
</evidence>
<dbReference type="InterPro" id="IPR011141">
    <property type="entry name" value="Polyketide_synthase_type-III"/>
</dbReference>
<dbReference type="GO" id="GO:0030639">
    <property type="term" value="P:polyketide biosynthetic process"/>
    <property type="evidence" value="ECO:0007669"/>
    <property type="project" value="TreeGrafter"/>
</dbReference>
<protein>
    <recommendedName>
        <fullName evidence="7">Chalcone/stilbene synthase C-terminal domain-containing protein</fullName>
    </recommendedName>
</protein>
<dbReference type="FunFam" id="3.40.47.10:FF:000014">
    <property type="entry name" value="Chalcone synthase 1"/>
    <property type="match status" value="1"/>
</dbReference>
<evidence type="ECO:0000256" key="1">
    <source>
        <dbReference type="ARBA" id="ARBA00005531"/>
    </source>
</evidence>
<proteinExistence type="inferred from homology"/>
<dbReference type="HOGENOM" id="CLU_034992_5_0_1"/>
<dbReference type="PANTHER" id="PTHR11877:SF24">
    <property type="entry name" value="OS07G0526400 PROTEIN"/>
    <property type="match status" value="1"/>
</dbReference>
<dbReference type="InterPro" id="IPR001099">
    <property type="entry name" value="Chalcone/stilbene_synt_N"/>
</dbReference>
<dbReference type="Proteomes" id="UP000032180">
    <property type="component" value="Chromosome 12"/>
</dbReference>
<keyword evidence="2" id="KW-0808">Transferase</keyword>
<feature type="domain" description="Chalcone/stilbene synthase C-terminal" evidence="4">
    <location>
        <begin position="76"/>
        <end position="225"/>
    </location>
</feature>
<keyword evidence="6" id="KW-1185">Reference proteome</keyword>
<dbReference type="Gramene" id="LPERR12G09560.1">
    <property type="protein sequence ID" value="LPERR12G09560.1"/>
    <property type="gene ID" value="LPERR12G09560"/>
</dbReference>
<dbReference type="InterPro" id="IPR016039">
    <property type="entry name" value="Thiolase-like"/>
</dbReference>
<keyword evidence="2" id="KW-0012">Acyltransferase</keyword>
<dbReference type="Gene3D" id="3.40.47.10">
    <property type="match status" value="2"/>
</dbReference>